<comment type="caution">
    <text evidence="6">The sequence shown here is derived from an EMBL/GenBank/DDBJ whole genome shotgun (WGS) entry which is preliminary data.</text>
</comment>
<name>A0ABT3JDW4_9SPHN</name>
<dbReference type="InterPro" id="IPR002347">
    <property type="entry name" value="SDR_fam"/>
</dbReference>
<keyword evidence="7" id="KW-1185">Reference proteome</keyword>
<dbReference type="SUPFAM" id="SSF51735">
    <property type="entry name" value="NAD(P)-binding Rossmann-fold domains"/>
    <property type="match status" value="1"/>
</dbReference>
<dbReference type="Pfam" id="PF00106">
    <property type="entry name" value="adh_short"/>
    <property type="match status" value="1"/>
</dbReference>
<proteinExistence type="inferred from homology"/>
<evidence type="ECO:0000256" key="2">
    <source>
        <dbReference type="ARBA" id="ARBA00023002"/>
    </source>
</evidence>
<comment type="similarity">
    <text evidence="1 3">Belongs to the short-chain dehydrogenases/reductases (SDR) family.</text>
</comment>
<feature type="compositionally biased region" description="Basic and acidic residues" evidence="4">
    <location>
        <begin position="314"/>
        <end position="334"/>
    </location>
</feature>
<protein>
    <submittedName>
        <fullName evidence="6">SDR family NAD(P)-dependent oxidoreductase</fullName>
    </submittedName>
</protein>
<reference evidence="6 7" key="1">
    <citation type="submission" date="2022-10" db="EMBL/GenBank/DDBJ databases">
        <title>Sphingomonas sp.</title>
        <authorList>
            <person name="Jin C."/>
        </authorList>
    </citation>
    <scope>NUCLEOTIDE SEQUENCE [LARGE SCALE GENOMIC DNA]</scope>
    <source>
        <strain evidence="6 7">BN140010</strain>
    </source>
</reference>
<evidence type="ECO:0000256" key="3">
    <source>
        <dbReference type="RuleBase" id="RU000363"/>
    </source>
</evidence>
<evidence type="ECO:0000256" key="5">
    <source>
        <dbReference type="SAM" id="SignalP"/>
    </source>
</evidence>
<dbReference type="EMBL" id="JAPDOB010000001">
    <property type="protein sequence ID" value="MCW3797280.1"/>
    <property type="molecule type" value="Genomic_DNA"/>
</dbReference>
<dbReference type="InterPro" id="IPR036291">
    <property type="entry name" value="NAD(P)-bd_dom_sf"/>
</dbReference>
<evidence type="ECO:0000313" key="7">
    <source>
        <dbReference type="Proteomes" id="UP001526246"/>
    </source>
</evidence>
<feature type="region of interest" description="Disordered" evidence="4">
    <location>
        <begin position="294"/>
        <end position="340"/>
    </location>
</feature>
<dbReference type="PANTHER" id="PTHR44196:SF1">
    <property type="entry name" value="DEHYDROGENASE_REDUCTASE SDR FAMILY MEMBER 7B"/>
    <property type="match status" value="1"/>
</dbReference>
<feature type="signal peptide" evidence="5">
    <location>
        <begin position="1"/>
        <end position="23"/>
    </location>
</feature>
<evidence type="ECO:0000256" key="1">
    <source>
        <dbReference type="ARBA" id="ARBA00006484"/>
    </source>
</evidence>
<dbReference type="PRINTS" id="PR00080">
    <property type="entry name" value="SDRFAMILY"/>
</dbReference>
<dbReference type="Gene3D" id="3.40.50.720">
    <property type="entry name" value="NAD(P)-binding Rossmann-like Domain"/>
    <property type="match status" value="1"/>
</dbReference>
<dbReference type="Proteomes" id="UP001526246">
    <property type="component" value="Unassembled WGS sequence"/>
</dbReference>
<accession>A0ABT3JDW4</accession>
<dbReference type="RefSeq" id="WP_264882014.1">
    <property type="nucleotide sequence ID" value="NZ_JAPDOB010000001.1"/>
</dbReference>
<dbReference type="PRINTS" id="PR00081">
    <property type="entry name" value="GDHRDH"/>
</dbReference>
<dbReference type="PROSITE" id="PS51257">
    <property type="entry name" value="PROKAR_LIPOPROTEIN"/>
    <property type="match status" value="1"/>
</dbReference>
<keyword evidence="5" id="KW-0732">Signal</keyword>
<evidence type="ECO:0000256" key="4">
    <source>
        <dbReference type="SAM" id="MobiDB-lite"/>
    </source>
</evidence>
<organism evidence="6 7">
    <name type="scientific">Sphingomonas arvum</name>
    <dbReference type="NCBI Taxonomy" id="2992113"/>
    <lineage>
        <taxon>Bacteria</taxon>
        <taxon>Pseudomonadati</taxon>
        <taxon>Pseudomonadota</taxon>
        <taxon>Alphaproteobacteria</taxon>
        <taxon>Sphingomonadales</taxon>
        <taxon>Sphingomonadaceae</taxon>
        <taxon>Sphingomonas</taxon>
    </lineage>
</organism>
<dbReference type="PANTHER" id="PTHR44196">
    <property type="entry name" value="DEHYDROGENASE/REDUCTASE SDR FAMILY MEMBER 7B"/>
    <property type="match status" value="1"/>
</dbReference>
<gene>
    <name evidence="6" type="ORF">OMW55_05590</name>
</gene>
<feature type="chain" id="PRO_5046232321" evidence="5">
    <location>
        <begin position="24"/>
        <end position="340"/>
    </location>
</feature>
<evidence type="ECO:0000313" key="6">
    <source>
        <dbReference type="EMBL" id="MCW3797280.1"/>
    </source>
</evidence>
<keyword evidence="2" id="KW-0560">Oxidoreductase</keyword>
<sequence>MHLVGRWAALFLAGLLLGACATATQLSRRDAPLIQNRTYVIVGASSGFGRGTAVRLGALRANVVLAARRAELLAEVAREVEAAGGRALVVPTDVSDPAQVNRLAAAAVTRFGRVDVWMNIAGAGAVGRFWEIPIEDQSRVIDVNVKGVINGSQAALRQFVRQGGGTLVNMGSVESEVPIAYHATYAASKAAVLSLGRALNEELRHAGYSQTIKVSTVMPWAADTPFFIHNANYTGHKARMIMLDDPRKVVDALVWVSLHPREELPVGWKAQASVTAHNLLPDLTERVAADIHRSELSKGAAQPNSTGSLYQPMRDGRGVDGGIRERRRLEDAARKARRPR</sequence>